<dbReference type="GO" id="GO:0003677">
    <property type="term" value="F:DNA binding"/>
    <property type="evidence" value="ECO:0007669"/>
    <property type="project" value="UniProtKB-KW"/>
</dbReference>
<dbReference type="Proteomes" id="UP000198548">
    <property type="component" value="Unassembled WGS sequence"/>
</dbReference>
<evidence type="ECO:0000313" key="6">
    <source>
        <dbReference type="Proteomes" id="UP000198548"/>
    </source>
</evidence>
<keyword evidence="2" id="KW-0175">Coiled coil</keyword>
<reference evidence="4 7" key="2">
    <citation type="submission" date="2019-07" db="EMBL/GenBank/DDBJ databases">
        <title>Whole genome shotgun sequence of Alkalibacterium putridalgicola NBRC 103243.</title>
        <authorList>
            <person name="Hosoyama A."/>
            <person name="Uohara A."/>
            <person name="Ohji S."/>
            <person name="Ichikawa N."/>
        </authorList>
    </citation>
    <scope>NUCLEOTIDE SEQUENCE [LARGE SCALE GENOMIC DNA]</scope>
    <source>
        <strain evidence="4 7">NBRC 103243</strain>
    </source>
</reference>
<dbReference type="PROSITE" id="PS50937">
    <property type="entry name" value="HTH_MERR_2"/>
    <property type="match status" value="1"/>
</dbReference>
<dbReference type="SUPFAM" id="SSF46955">
    <property type="entry name" value="Putative DNA-binding domain"/>
    <property type="match status" value="1"/>
</dbReference>
<dbReference type="InterPro" id="IPR047057">
    <property type="entry name" value="MerR_fam"/>
</dbReference>
<feature type="domain" description="HTH merR-type" evidence="3">
    <location>
        <begin position="1"/>
        <end position="69"/>
    </location>
</feature>
<evidence type="ECO:0000313" key="4">
    <source>
        <dbReference type="EMBL" id="GEK89605.1"/>
    </source>
</evidence>
<protein>
    <submittedName>
        <fullName evidence="5">DNA-binding transcriptional regulator, MerR family</fullName>
    </submittedName>
    <submittedName>
        <fullName evidence="4">HTH-type transcriptional regulator AdhR</fullName>
    </submittedName>
</protein>
<dbReference type="EMBL" id="BJUX01000018">
    <property type="protein sequence ID" value="GEK89605.1"/>
    <property type="molecule type" value="Genomic_DNA"/>
</dbReference>
<proteinExistence type="predicted"/>
<dbReference type="InterPro" id="IPR000551">
    <property type="entry name" value="MerR-type_HTH_dom"/>
</dbReference>
<dbReference type="Pfam" id="PF13411">
    <property type="entry name" value="MerR_1"/>
    <property type="match status" value="1"/>
</dbReference>
<dbReference type="AlphaFoldDB" id="A0A1H7UGH0"/>
<reference evidence="5 6" key="1">
    <citation type="submission" date="2016-10" db="EMBL/GenBank/DDBJ databases">
        <authorList>
            <person name="de Groot N.N."/>
        </authorList>
    </citation>
    <scope>NUCLEOTIDE SEQUENCE [LARGE SCALE GENOMIC DNA]</scope>
    <source>
        <strain evidence="5 6">DSM 19182</strain>
    </source>
</reference>
<dbReference type="InterPro" id="IPR009061">
    <property type="entry name" value="DNA-bd_dom_put_sf"/>
</dbReference>
<keyword evidence="1 5" id="KW-0238">DNA-binding</keyword>
<dbReference type="PANTHER" id="PTHR30204:SF98">
    <property type="entry name" value="HTH-TYPE TRANSCRIPTIONAL REGULATOR ADHR"/>
    <property type="match status" value="1"/>
</dbReference>
<dbReference type="SMART" id="SM00422">
    <property type="entry name" value="HTH_MERR"/>
    <property type="match status" value="1"/>
</dbReference>
<dbReference type="Proteomes" id="UP000321425">
    <property type="component" value="Unassembled WGS sequence"/>
</dbReference>
<evidence type="ECO:0000259" key="3">
    <source>
        <dbReference type="PROSITE" id="PS50937"/>
    </source>
</evidence>
<dbReference type="OrthoDB" id="6006at2"/>
<sequence>MNISTVAKEMSLSPSTIRYYESINLLPPITRNKAGVRTFSEEDLKWIDFIACMRTAGLSLDVLKRYTDLVREGDDTLLERKEILIEEREQLLKKKEEMEKVIDRLDYKIEDYEGKLLIKEQQMLQTDGE</sequence>
<feature type="coiled-coil region" evidence="2">
    <location>
        <begin position="78"/>
        <end position="115"/>
    </location>
</feature>
<keyword evidence="7" id="KW-1185">Reference proteome</keyword>
<dbReference type="GO" id="GO:0003700">
    <property type="term" value="F:DNA-binding transcription factor activity"/>
    <property type="evidence" value="ECO:0007669"/>
    <property type="project" value="InterPro"/>
</dbReference>
<dbReference type="PANTHER" id="PTHR30204">
    <property type="entry name" value="REDOX-CYCLING DRUG-SENSING TRANSCRIPTIONAL ACTIVATOR SOXR"/>
    <property type="match status" value="1"/>
</dbReference>
<dbReference type="Gene3D" id="1.10.1660.10">
    <property type="match status" value="1"/>
</dbReference>
<evidence type="ECO:0000313" key="7">
    <source>
        <dbReference type="Proteomes" id="UP000321425"/>
    </source>
</evidence>
<dbReference type="RefSeq" id="WP_091488409.1">
    <property type="nucleotide sequence ID" value="NZ_BJUX01000018.1"/>
</dbReference>
<organism evidence="5 6">
    <name type="scientific">Alkalibacterium putridalgicola</name>
    <dbReference type="NCBI Taxonomy" id="426703"/>
    <lineage>
        <taxon>Bacteria</taxon>
        <taxon>Bacillati</taxon>
        <taxon>Bacillota</taxon>
        <taxon>Bacilli</taxon>
        <taxon>Lactobacillales</taxon>
        <taxon>Carnobacteriaceae</taxon>
        <taxon>Alkalibacterium</taxon>
    </lineage>
</organism>
<dbReference type="EMBL" id="FOBL01000017">
    <property type="protein sequence ID" value="SEL95844.1"/>
    <property type="molecule type" value="Genomic_DNA"/>
</dbReference>
<evidence type="ECO:0000256" key="1">
    <source>
        <dbReference type="ARBA" id="ARBA00023125"/>
    </source>
</evidence>
<dbReference type="STRING" id="426703.SAMN04488100_11737"/>
<evidence type="ECO:0000256" key="2">
    <source>
        <dbReference type="SAM" id="Coils"/>
    </source>
</evidence>
<accession>A0A1H7UGH0</accession>
<evidence type="ECO:0000313" key="5">
    <source>
        <dbReference type="EMBL" id="SEL95844.1"/>
    </source>
</evidence>
<name>A0A1H7UGH0_9LACT</name>
<gene>
    <name evidence="4" type="primary">adhR</name>
    <name evidence="4" type="ORF">APU01nite_16440</name>
    <name evidence="5" type="ORF">SAMN04488100_11737</name>
</gene>
<dbReference type="CDD" id="cd01109">
    <property type="entry name" value="HTH_YyaN"/>
    <property type="match status" value="1"/>
</dbReference>